<dbReference type="OrthoDB" id="4560088at2"/>
<dbReference type="Proteomes" id="UP000199063">
    <property type="component" value="Unassembled WGS sequence"/>
</dbReference>
<dbReference type="Gene3D" id="1.25.40.10">
    <property type="entry name" value="Tetratricopeptide repeat domain"/>
    <property type="match status" value="2"/>
</dbReference>
<dbReference type="AlphaFoldDB" id="A0A1G9NY94"/>
<keyword evidence="4" id="KW-1185">Reference proteome</keyword>
<evidence type="ECO:0000313" key="4">
    <source>
        <dbReference type="Proteomes" id="UP000199063"/>
    </source>
</evidence>
<evidence type="ECO:0000256" key="2">
    <source>
        <dbReference type="SAM" id="MobiDB-lite"/>
    </source>
</evidence>
<feature type="coiled-coil region" evidence="1">
    <location>
        <begin position="161"/>
        <end position="250"/>
    </location>
</feature>
<name>A0A1G9NY94_9ACTN</name>
<proteinExistence type="predicted"/>
<dbReference type="InterPro" id="IPR011990">
    <property type="entry name" value="TPR-like_helical_dom_sf"/>
</dbReference>
<evidence type="ECO:0000313" key="3">
    <source>
        <dbReference type="EMBL" id="SDL90997.1"/>
    </source>
</evidence>
<dbReference type="SUPFAM" id="SSF48452">
    <property type="entry name" value="TPR-like"/>
    <property type="match status" value="2"/>
</dbReference>
<feature type="region of interest" description="Disordered" evidence="2">
    <location>
        <begin position="1"/>
        <end position="25"/>
    </location>
</feature>
<sequence>MLSGDKRVSGAGVTGRGRGGRPWGPIRAETEEAKELASFLRVQVDVSGKTLKTLATEIRFSKTKISDVLAGKVPDEKFVTALIRVTVPEPLLRERRLAQAKQLLRAANHPAPQKPATPAPSSAAELAELRAQLVEVYDRLTRSLEQQNQLRETAGNSAKLVMVLLTMINRLERRITDLTAERDQLRTTHADPQVLRQAQQQLTRAREQEQRAEQELQRAQEKQRQAEVLAARVQARVDELSDELDRLRAGTTDTPYPDAAIARLTNPGAAADPVGDDIEQALARASEVNDEDDQLLQRITDDLDQEPDRGEVVPDSPADNRTPGTFITDKPSEARAAARAAAERGDHREVIRLAGALSDASPHTWGGEHSDRFATRYELAQRQGEAGDAAGARDALTELLYDMKRMLGEDHLDTLHTWRELAQWRGEAGDAAGARDTLAELLPIQIRRLSEDHPNTVHTRYWLAQWQGEAGDPAAARDALAELLAIEMASPIKNDRWIVDIRFQLAQWQGIAGDAAGARDALAKLMPMQIWVRGRNHQSTVRVRFQLARWRGVAGDAAGARDALVKLLSHLTRRRGEGHPDTVHTRHELAHWDRLAQLAPPLEDTRHNRSLFDRLLRMIE</sequence>
<keyword evidence="1" id="KW-0175">Coiled coil</keyword>
<gene>
    <name evidence="3" type="ORF">SAMN05444921_102152</name>
</gene>
<dbReference type="PANTHER" id="PTHR46082">
    <property type="entry name" value="ATP/GTP-BINDING PROTEIN-RELATED"/>
    <property type="match status" value="1"/>
</dbReference>
<dbReference type="Pfam" id="PF13424">
    <property type="entry name" value="TPR_12"/>
    <property type="match status" value="1"/>
</dbReference>
<protein>
    <submittedName>
        <fullName evidence="3">Tetratricopeptide repeat-containing protein</fullName>
    </submittedName>
</protein>
<feature type="region of interest" description="Disordered" evidence="2">
    <location>
        <begin position="301"/>
        <end position="328"/>
    </location>
</feature>
<organism evidence="3 4">
    <name type="scientific">Streptomyces wuyuanensis</name>
    <dbReference type="NCBI Taxonomy" id="1196353"/>
    <lineage>
        <taxon>Bacteria</taxon>
        <taxon>Bacillati</taxon>
        <taxon>Actinomycetota</taxon>
        <taxon>Actinomycetes</taxon>
        <taxon>Kitasatosporales</taxon>
        <taxon>Streptomycetaceae</taxon>
        <taxon>Streptomyces</taxon>
    </lineage>
</organism>
<evidence type="ECO:0000256" key="1">
    <source>
        <dbReference type="SAM" id="Coils"/>
    </source>
</evidence>
<dbReference type="STRING" id="1196353.SAMN05444921_102152"/>
<reference evidence="4" key="1">
    <citation type="submission" date="2016-10" db="EMBL/GenBank/DDBJ databases">
        <authorList>
            <person name="Varghese N."/>
            <person name="Submissions S."/>
        </authorList>
    </citation>
    <scope>NUCLEOTIDE SEQUENCE [LARGE SCALE GENOMIC DNA]</scope>
    <source>
        <strain evidence="4">CGMCC 4.7042</strain>
    </source>
</reference>
<feature type="compositionally biased region" description="Gly residues" evidence="2">
    <location>
        <begin position="12"/>
        <end position="22"/>
    </location>
</feature>
<dbReference type="PANTHER" id="PTHR46082:SF6">
    <property type="entry name" value="AAA+ ATPASE DOMAIN-CONTAINING PROTEIN-RELATED"/>
    <property type="match status" value="1"/>
</dbReference>
<dbReference type="EMBL" id="FNHI01000002">
    <property type="protein sequence ID" value="SDL90997.1"/>
    <property type="molecule type" value="Genomic_DNA"/>
</dbReference>
<accession>A0A1G9NY94</accession>
<dbReference type="InterPro" id="IPR053137">
    <property type="entry name" value="NLR-like"/>
</dbReference>